<keyword evidence="6" id="KW-1185">Reference proteome</keyword>
<evidence type="ECO:0000259" key="3">
    <source>
        <dbReference type="Pfam" id="PF01408"/>
    </source>
</evidence>
<accession>A0A317W8F3</accession>
<dbReference type="Proteomes" id="UP000246702">
    <property type="component" value="Unassembled WGS sequence"/>
</dbReference>
<dbReference type="STRING" id="1450535.A0A317W8F3"/>
<comment type="caution">
    <text evidence="5">The sequence shown here is derived from an EMBL/GenBank/DDBJ whole genome shotgun (WGS) entry which is preliminary data.</text>
</comment>
<feature type="domain" description="Gfo/Idh/MocA-like oxidoreductase N-terminal" evidence="3">
    <location>
        <begin position="8"/>
        <end position="125"/>
    </location>
</feature>
<sequence>MSSPTTWQVGIIGYGFSAKIFHIPFIQHSPHFHLHAVVQRNPTFNNDVTADFPGVVLYRTPDEIVQDPTLDIIIVTTPPDTHFRLTKLVLEAGKHVVCEKPFTPTSAEASELATLATKQGKLLAVFQNRRWDSDFITVSNLIKTGTLGRIVEFETHYDRYQPKPTSTKSWKNQAMAGHGAIYDLGAHVLDQAVQLFGVPARVTGVVGSQREENPSGLEDAFTVLLHYAKGPLVTVKSSVLSAEEEQLRFWVRGEKGSFKKFHVDVQEDQLLAGMRPGDAGFGEESSERFGTLVTVADGKFSKAEYPTDKPPTYAAFYQTLADALAGKGKPAASGEEARDVIRIIELARESSMLGTSLDF</sequence>
<reference evidence="5 6" key="1">
    <citation type="submission" date="2016-12" db="EMBL/GenBank/DDBJ databases">
        <title>The genomes of Aspergillus section Nigri reveals drivers in fungal speciation.</title>
        <authorList>
            <consortium name="DOE Joint Genome Institute"/>
            <person name="Vesth T.C."/>
            <person name="Nybo J."/>
            <person name="Theobald S."/>
            <person name="Brandl J."/>
            <person name="Frisvad J.C."/>
            <person name="Nielsen K.F."/>
            <person name="Lyhne E.K."/>
            <person name="Kogle M.E."/>
            <person name="Kuo A."/>
            <person name="Riley R."/>
            <person name="Clum A."/>
            <person name="Nolan M."/>
            <person name="Lipzen A."/>
            <person name="Salamov A."/>
            <person name="Henrissat B."/>
            <person name="Wiebenga A."/>
            <person name="De Vries R.P."/>
            <person name="Grigoriev I.V."/>
            <person name="Mortensen U.H."/>
            <person name="Andersen M.R."/>
            <person name="Baker S.E."/>
        </authorList>
    </citation>
    <scope>NUCLEOTIDE SEQUENCE [LARGE SCALE GENOMIC DNA]</scope>
    <source>
        <strain evidence="5 6">CBS 115572</strain>
    </source>
</reference>
<gene>
    <name evidence="5" type="ORF">BO94DRAFT_520295</name>
</gene>
<dbReference type="InterPro" id="IPR000683">
    <property type="entry name" value="Gfo/Idh/MocA-like_OxRdtase_N"/>
</dbReference>
<dbReference type="PANTHER" id="PTHR43708">
    <property type="entry name" value="CONSERVED EXPRESSED OXIDOREDUCTASE (EUROFUNG)"/>
    <property type="match status" value="1"/>
</dbReference>
<organism evidence="5 6">
    <name type="scientific">Aspergillus sclerotioniger CBS 115572</name>
    <dbReference type="NCBI Taxonomy" id="1450535"/>
    <lineage>
        <taxon>Eukaryota</taxon>
        <taxon>Fungi</taxon>
        <taxon>Dikarya</taxon>
        <taxon>Ascomycota</taxon>
        <taxon>Pezizomycotina</taxon>
        <taxon>Eurotiomycetes</taxon>
        <taxon>Eurotiomycetidae</taxon>
        <taxon>Eurotiales</taxon>
        <taxon>Aspergillaceae</taxon>
        <taxon>Aspergillus</taxon>
        <taxon>Aspergillus subgen. Circumdati</taxon>
    </lineage>
</organism>
<evidence type="ECO:0000256" key="2">
    <source>
        <dbReference type="ARBA" id="ARBA00023002"/>
    </source>
</evidence>
<dbReference type="InterPro" id="IPR036291">
    <property type="entry name" value="NAD(P)-bd_dom_sf"/>
</dbReference>
<proteinExistence type="inferred from homology"/>
<protein>
    <submittedName>
        <fullName evidence="5">Oxidoreductase</fullName>
    </submittedName>
</protein>
<dbReference type="Gene3D" id="3.30.360.10">
    <property type="entry name" value="Dihydrodipicolinate Reductase, domain 2"/>
    <property type="match status" value="1"/>
</dbReference>
<dbReference type="EMBL" id="MSFK01000020">
    <property type="protein sequence ID" value="PWY81587.1"/>
    <property type="molecule type" value="Genomic_DNA"/>
</dbReference>
<dbReference type="Gene3D" id="3.40.50.720">
    <property type="entry name" value="NAD(P)-binding Rossmann-like Domain"/>
    <property type="match status" value="1"/>
</dbReference>
<dbReference type="GeneID" id="37112244"/>
<dbReference type="GO" id="GO:0000166">
    <property type="term" value="F:nucleotide binding"/>
    <property type="evidence" value="ECO:0007669"/>
    <property type="project" value="InterPro"/>
</dbReference>
<dbReference type="GO" id="GO:0016491">
    <property type="term" value="F:oxidoreductase activity"/>
    <property type="evidence" value="ECO:0007669"/>
    <property type="project" value="UniProtKB-KW"/>
</dbReference>
<evidence type="ECO:0000313" key="6">
    <source>
        <dbReference type="Proteomes" id="UP000246702"/>
    </source>
</evidence>
<dbReference type="SUPFAM" id="SSF51735">
    <property type="entry name" value="NAD(P)-binding Rossmann-fold domains"/>
    <property type="match status" value="1"/>
</dbReference>
<evidence type="ECO:0000259" key="4">
    <source>
        <dbReference type="Pfam" id="PF02894"/>
    </source>
</evidence>
<dbReference type="Pfam" id="PF01408">
    <property type="entry name" value="GFO_IDH_MocA"/>
    <property type="match status" value="1"/>
</dbReference>
<evidence type="ECO:0000256" key="1">
    <source>
        <dbReference type="ARBA" id="ARBA00010928"/>
    </source>
</evidence>
<dbReference type="RefSeq" id="XP_025465655.1">
    <property type="nucleotide sequence ID" value="XM_025610101.1"/>
</dbReference>
<evidence type="ECO:0000313" key="5">
    <source>
        <dbReference type="EMBL" id="PWY81587.1"/>
    </source>
</evidence>
<dbReference type="OrthoDB" id="2129491at2759"/>
<dbReference type="PANTHER" id="PTHR43708:SF5">
    <property type="entry name" value="CONSERVED EXPRESSED OXIDOREDUCTASE (EUROFUNG)-RELATED"/>
    <property type="match status" value="1"/>
</dbReference>
<dbReference type="AlphaFoldDB" id="A0A317W8F3"/>
<name>A0A317W8F3_9EURO</name>
<dbReference type="InterPro" id="IPR051317">
    <property type="entry name" value="Gfo/Idh/MocA_oxidoreduct"/>
</dbReference>
<dbReference type="InterPro" id="IPR004104">
    <property type="entry name" value="Gfo/Idh/MocA-like_OxRdtase_C"/>
</dbReference>
<feature type="domain" description="Gfo/Idh/MocA-like oxidoreductase C-terminal" evidence="4">
    <location>
        <begin position="141"/>
        <end position="354"/>
    </location>
</feature>
<dbReference type="Pfam" id="PF02894">
    <property type="entry name" value="GFO_IDH_MocA_C"/>
    <property type="match status" value="1"/>
</dbReference>
<keyword evidence="2" id="KW-0560">Oxidoreductase</keyword>
<comment type="similarity">
    <text evidence="1">Belongs to the Gfo/Idh/MocA family.</text>
</comment>